<organism evidence="2">
    <name type="scientific">viral metagenome</name>
    <dbReference type="NCBI Taxonomy" id="1070528"/>
    <lineage>
        <taxon>unclassified sequences</taxon>
        <taxon>metagenomes</taxon>
        <taxon>organismal metagenomes</taxon>
    </lineage>
</organism>
<proteinExistence type="predicted"/>
<accession>A0A6M3JLS4</accession>
<feature type="region of interest" description="Disordered" evidence="1">
    <location>
        <begin position="1"/>
        <end position="22"/>
    </location>
</feature>
<evidence type="ECO:0000256" key="1">
    <source>
        <dbReference type="SAM" id="MobiDB-lite"/>
    </source>
</evidence>
<reference evidence="2" key="1">
    <citation type="submission" date="2020-03" db="EMBL/GenBank/DDBJ databases">
        <title>The deep terrestrial virosphere.</title>
        <authorList>
            <person name="Holmfeldt K."/>
            <person name="Nilsson E."/>
            <person name="Simone D."/>
            <person name="Lopez-Fernandez M."/>
            <person name="Wu X."/>
            <person name="de Brujin I."/>
            <person name="Lundin D."/>
            <person name="Andersson A."/>
            <person name="Bertilsson S."/>
            <person name="Dopson M."/>
        </authorList>
    </citation>
    <scope>NUCLEOTIDE SEQUENCE</scope>
    <source>
        <strain evidence="2">MM415A03898</strain>
    </source>
</reference>
<name>A0A6M3JLS4_9ZZZZ</name>
<sequence length="168" mass="19250">MTDEAPTLRRRNPKNQGGRPRFEDIEELTPEMEEICQLRRAGFIPTEIAERLRCSTEKVVRIIDNPRVKARIQLLFGDRLSQIALGRDEMWDAVKRSVIRQANNDALPLSELSDILKRYDPYERLEVLTKNENRLLQGRKDGKVLGSGNVTPVDEEAEPIFGPLKIEG</sequence>
<protein>
    <submittedName>
        <fullName evidence="2">Uncharacterized protein</fullName>
    </submittedName>
</protein>
<dbReference type="AlphaFoldDB" id="A0A6M3JLS4"/>
<gene>
    <name evidence="2" type="ORF">MM415A03898_0002</name>
</gene>
<dbReference type="EMBL" id="MT141772">
    <property type="protein sequence ID" value="QJA70198.1"/>
    <property type="molecule type" value="Genomic_DNA"/>
</dbReference>
<evidence type="ECO:0000313" key="2">
    <source>
        <dbReference type="EMBL" id="QJA70198.1"/>
    </source>
</evidence>